<dbReference type="AlphaFoldDB" id="A0A098LLF0"/>
<protein>
    <submittedName>
        <fullName evidence="2">3'-5' exonuclease</fullName>
    </submittedName>
</protein>
<accession>A0A098LLF0</accession>
<sequence>MEKGFLSLKFRETISFLEMDILKNAGDILFLDIETVTGTASYHELSDRLKHLWTKKSGMIDDQKEPDELYFEKGAIFSEFGKVITISVGFFFFQQGELSLKIKSFWGHNEKELLEDFKRLLEKFDPRKLRLCAHNGKEFDFPYLCRRMLINSIPIPEALNISGKKPWEILHYDTLEMWKFGDRKNYTSLETLATVFDIPTSKDQMDGSYVNVSYYKEDGLDAIRTYCEKDVLVTAQVFLRLHCLELVREKNILFCN</sequence>
<dbReference type="SUPFAM" id="SSF53098">
    <property type="entry name" value="Ribonuclease H-like"/>
    <property type="match status" value="1"/>
</dbReference>
<keyword evidence="2" id="KW-0378">Hydrolase</keyword>
<dbReference type="InterPro" id="IPR036397">
    <property type="entry name" value="RNaseH_sf"/>
</dbReference>
<keyword evidence="2" id="KW-0540">Nuclease</keyword>
<dbReference type="GO" id="GO:0004527">
    <property type="term" value="F:exonuclease activity"/>
    <property type="evidence" value="ECO:0007669"/>
    <property type="project" value="UniProtKB-KW"/>
</dbReference>
<gene>
    <name evidence="2" type="ORF">MYP_4529</name>
</gene>
<feature type="domain" description="Predicted 3'-5' exonuclease PolB-like" evidence="1">
    <location>
        <begin position="80"/>
        <end position="244"/>
    </location>
</feature>
<name>A0A098LLF0_9BACT</name>
<keyword evidence="3" id="KW-1185">Reference proteome</keyword>
<dbReference type="InterPro" id="IPR019288">
    <property type="entry name" value="3'-5'_exonuclease_PolB-like"/>
</dbReference>
<reference evidence="2 3" key="1">
    <citation type="submission" date="2014-09" db="EMBL/GenBank/DDBJ databases">
        <title>Sporocytophaga myxococcoides PG-01 genome sequencing.</title>
        <authorList>
            <person name="Liu L."/>
            <person name="Gao P.J."/>
            <person name="Chen G.J."/>
            <person name="Wang L.S."/>
        </authorList>
    </citation>
    <scope>NUCLEOTIDE SEQUENCE [LARGE SCALE GENOMIC DNA]</scope>
    <source>
        <strain evidence="2 3">PG-01</strain>
    </source>
</reference>
<dbReference type="InterPro" id="IPR012337">
    <property type="entry name" value="RNaseH-like_sf"/>
</dbReference>
<dbReference type="eggNOG" id="COG0417">
    <property type="taxonomic scope" value="Bacteria"/>
</dbReference>
<dbReference type="EMBL" id="BBLT01000012">
    <property type="protein sequence ID" value="GAL87299.1"/>
    <property type="molecule type" value="Genomic_DNA"/>
</dbReference>
<dbReference type="Pfam" id="PF10108">
    <property type="entry name" value="DNA_pol_B_exo2"/>
    <property type="match status" value="1"/>
</dbReference>
<dbReference type="STRING" id="153721.MYP_4529"/>
<dbReference type="Proteomes" id="UP000030185">
    <property type="component" value="Unassembled WGS sequence"/>
</dbReference>
<dbReference type="Gene3D" id="3.30.420.10">
    <property type="entry name" value="Ribonuclease H-like superfamily/Ribonuclease H"/>
    <property type="match status" value="1"/>
</dbReference>
<evidence type="ECO:0000313" key="3">
    <source>
        <dbReference type="Proteomes" id="UP000030185"/>
    </source>
</evidence>
<organism evidence="2 3">
    <name type="scientific">Sporocytophaga myxococcoides</name>
    <dbReference type="NCBI Taxonomy" id="153721"/>
    <lineage>
        <taxon>Bacteria</taxon>
        <taxon>Pseudomonadati</taxon>
        <taxon>Bacteroidota</taxon>
        <taxon>Cytophagia</taxon>
        <taxon>Cytophagales</taxon>
        <taxon>Cytophagaceae</taxon>
        <taxon>Sporocytophaga</taxon>
    </lineage>
</organism>
<proteinExistence type="predicted"/>
<dbReference type="CDD" id="cd05782">
    <property type="entry name" value="DNA_polB_like1_exo"/>
    <property type="match status" value="1"/>
</dbReference>
<comment type="caution">
    <text evidence="2">The sequence shown here is derived from an EMBL/GenBank/DDBJ whole genome shotgun (WGS) entry which is preliminary data.</text>
</comment>
<keyword evidence="2" id="KW-0269">Exonuclease</keyword>
<dbReference type="GO" id="GO:0003676">
    <property type="term" value="F:nucleic acid binding"/>
    <property type="evidence" value="ECO:0007669"/>
    <property type="project" value="InterPro"/>
</dbReference>
<evidence type="ECO:0000313" key="2">
    <source>
        <dbReference type="EMBL" id="GAL87299.1"/>
    </source>
</evidence>
<evidence type="ECO:0000259" key="1">
    <source>
        <dbReference type="Pfam" id="PF10108"/>
    </source>
</evidence>